<organism evidence="5 6">
    <name type="scientific">Holothuria leucospilota</name>
    <name type="common">Black long sea cucumber</name>
    <name type="synonym">Mertensiothuria leucospilota</name>
    <dbReference type="NCBI Taxonomy" id="206669"/>
    <lineage>
        <taxon>Eukaryota</taxon>
        <taxon>Metazoa</taxon>
        <taxon>Echinodermata</taxon>
        <taxon>Eleutherozoa</taxon>
        <taxon>Echinozoa</taxon>
        <taxon>Holothuroidea</taxon>
        <taxon>Aspidochirotacea</taxon>
        <taxon>Aspidochirotida</taxon>
        <taxon>Holothuriidae</taxon>
        <taxon>Holothuria</taxon>
    </lineage>
</organism>
<dbReference type="Pfam" id="PF02494">
    <property type="entry name" value="HYR"/>
    <property type="match status" value="4"/>
</dbReference>
<dbReference type="PANTHER" id="PTHR24273">
    <property type="entry name" value="FI04643P-RELATED"/>
    <property type="match status" value="1"/>
</dbReference>
<evidence type="ECO:0000256" key="3">
    <source>
        <dbReference type="SAM" id="SignalP"/>
    </source>
</evidence>
<dbReference type="EMBL" id="JAIZAY010000005">
    <property type="protein sequence ID" value="KAJ8041095.1"/>
    <property type="molecule type" value="Genomic_DNA"/>
</dbReference>
<accession>A0A9Q1C9Y4</accession>
<feature type="domain" description="HYR" evidence="4">
    <location>
        <begin position="385"/>
        <end position="469"/>
    </location>
</feature>
<evidence type="ECO:0000313" key="5">
    <source>
        <dbReference type="EMBL" id="KAJ8041095.1"/>
    </source>
</evidence>
<evidence type="ECO:0000259" key="4">
    <source>
        <dbReference type="PROSITE" id="PS50825"/>
    </source>
</evidence>
<keyword evidence="2" id="KW-0472">Membrane</keyword>
<dbReference type="InterPro" id="IPR035914">
    <property type="entry name" value="Sperma_CUB_dom_sf"/>
</dbReference>
<dbReference type="OrthoDB" id="5967416at2759"/>
<comment type="caution">
    <text evidence="5">The sequence shown here is derived from an EMBL/GenBank/DDBJ whole genome shotgun (WGS) entry which is preliminary data.</text>
</comment>
<feature type="domain" description="HYR" evidence="4">
    <location>
        <begin position="472"/>
        <end position="549"/>
    </location>
</feature>
<dbReference type="Proteomes" id="UP001152320">
    <property type="component" value="Chromosome 5"/>
</dbReference>
<dbReference type="PROSITE" id="PS50825">
    <property type="entry name" value="HYR"/>
    <property type="match status" value="4"/>
</dbReference>
<dbReference type="PANTHER" id="PTHR24273:SF32">
    <property type="entry name" value="HYALIN"/>
    <property type="match status" value="1"/>
</dbReference>
<dbReference type="SUPFAM" id="SSF49854">
    <property type="entry name" value="Spermadhesin, CUB domain"/>
    <property type="match status" value="1"/>
</dbReference>
<gene>
    <name evidence="5" type="ORF">HOLleu_11815</name>
</gene>
<proteinExistence type="predicted"/>
<keyword evidence="2" id="KW-0812">Transmembrane</keyword>
<keyword evidence="2" id="KW-1133">Transmembrane helix</keyword>
<sequence length="691" mass="76536">MLETQGMGILLLLSIAGLTNAQLGRSCNDPSVCQNGATECFHRPLSPTEADTAAKYVCDCSSSQTIGFGCEVFGPPHRRDMPEESFQTCYGNGCRTGSFKSLNYPSPYIDRWMAIYLLFIPGASRITFTFEGEGGFGVESFRDGLYVGTGLTFSQQDFTGESMATGDRVVRFFDNTTLLGGTYPPPFSFESDTAWFYFLADRNIVWNGWCITWQSDVDSLPPLINNCPSNILTMLRRGQPQFLSVTWNEPSATDGSPPVTSVSTHNPGDIFSLGTTTVTYIFMDRFENQAMCSFDVTINEDLMAADGNPCPRRAITLEEQGTMALVEWKTPIIHTTIRGETVELKQESALGSGRHFPVGATEVIYSADDALCRFWVIIKEIETTNDVTPPTVYDCPEGPLKYVVNKDQISIKPNWKEPFAIDDSGLPVESKSSHSSGDPLEVGTTNVIFNFTDFGDNFAQCIFIISVIEAEETVPSPEILFCPTSIPYYLAVFVDEVSVTWHEPIIENVFNLNQTHFPGDFFKIGTTEVTYSAVNSVGKEAVCSFSVDVRDVIPPKIFLCPSDKSVRACRGSTTVMWLEPSAEDNSRFQVEQTQSHIPGVSFFKEGTTTVNYQFEDIFGNAAVCSFSITVHRNSCRCFTQEELNLYIYIALGLLIFIFVILIGVNCYIYKTSGTSSENDGNNLILRDLTTT</sequence>
<reference evidence="5" key="1">
    <citation type="submission" date="2021-10" db="EMBL/GenBank/DDBJ databases">
        <title>Tropical sea cucumber genome reveals ecological adaptation and Cuvierian tubules defense mechanism.</title>
        <authorList>
            <person name="Chen T."/>
        </authorList>
    </citation>
    <scope>NUCLEOTIDE SEQUENCE</scope>
    <source>
        <strain evidence="5">Nanhai2018</strain>
        <tissue evidence="5">Muscle</tissue>
    </source>
</reference>
<dbReference type="AlphaFoldDB" id="A0A9Q1C9Y4"/>
<feature type="signal peptide" evidence="3">
    <location>
        <begin position="1"/>
        <end position="21"/>
    </location>
</feature>
<protein>
    <submittedName>
        <fullName evidence="5">Hyalin</fullName>
    </submittedName>
</protein>
<evidence type="ECO:0000256" key="2">
    <source>
        <dbReference type="SAM" id="Phobius"/>
    </source>
</evidence>
<evidence type="ECO:0000256" key="1">
    <source>
        <dbReference type="ARBA" id="ARBA00022737"/>
    </source>
</evidence>
<feature type="domain" description="HYR" evidence="4">
    <location>
        <begin position="217"/>
        <end position="300"/>
    </location>
</feature>
<keyword evidence="1" id="KW-0677">Repeat</keyword>
<name>A0A9Q1C9Y4_HOLLE</name>
<keyword evidence="3" id="KW-0732">Signal</keyword>
<feature type="domain" description="HYR" evidence="4">
    <location>
        <begin position="550"/>
        <end position="632"/>
    </location>
</feature>
<feature type="transmembrane region" description="Helical" evidence="2">
    <location>
        <begin position="645"/>
        <end position="668"/>
    </location>
</feature>
<evidence type="ECO:0000313" key="6">
    <source>
        <dbReference type="Proteomes" id="UP001152320"/>
    </source>
</evidence>
<keyword evidence="6" id="KW-1185">Reference proteome</keyword>
<feature type="chain" id="PRO_5040390020" evidence="3">
    <location>
        <begin position="22"/>
        <end position="691"/>
    </location>
</feature>
<dbReference type="InterPro" id="IPR003410">
    <property type="entry name" value="HYR_dom"/>
</dbReference>